<sequence length="120" mass="14057">MSIKERFDDLPKDQQYILAKMYQLYFDCVKDGSSKRSCNFFENIKTIYPYFNHMHVEDLVNDCIKLRNKGFLHGNLGDNTIFHLGVTDDTVSFFENKLKNDSKEVYKFVKEVASWIPGLG</sequence>
<dbReference type="OrthoDB" id="2413719at2"/>
<evidence type="ECO:0000313" key="2">
    <source>
        <dbReference type="Proteomes" id="UP000307747"/>
    </source>
</evidence>
<protein>
    <submittedName>
        <fullName evidence="1">Uncharacterized protein</fullName>
    </submittedName>
</protein>
<dbReference type="EMBL" id="VBTJ01000001">
    <property type="protein sequence ID" value="TLP91920.1"/>
    <property type="molecule type" value="Genomic_DNA"/>
</dbReference>
<evidence type="ECO:0000313" key="1">
    <source>
        <dbReference type="EMBL" id="TLP91920.1"/>
    </source>
</evidence>
<dbReference type="Proteomes" id="UP000307747">
    <property type="component" value="Unassembled WGS sequence"/>
</dbReference>
<dbReference type="RefSeq" id="WP_122063369.1">
    <property type="nucleotide sequence ID" value="NZ_VBTJ01000001.1"/>
</dbReference>
<dbReference type="AlphaFoldDB" id="A0A5R9B6F3"/>
<organism evidence="1 2">
    <name type="scientific">Staphylococcus xylosus</name>
    <dbReference type="NCBI Taxonomy" id="1288"/>
    <lineage>
        <taxon>Bacteria</taxon>
        <taxon>Bacillati</taxon>
        <taxon>Bacillota</taxon>
        <taxon>Bacilli</taxon>
        <taxon>Bacillales</taxon>
        <taxon>Staphylococcaceae</taxon>
        <taxon>Staphylococcus</taxon>
    </lineage>
</organism>
<comment type="caution">
    <text evidence="1">The sequence shown here is derived from an EMBL/GenBank/DDBJ whole genome shotgun (WGS) entry which is preliminary data.</text>
</comment>
<accession>A0A5R9B6F3</accession>
<name>A0A5R9B6F3_STAXY</name>
<gene>
    <name evidence="1" type="ORF">FEZ53_06430</name>
</gene>
<reference evidence="1 2" key="1">
    <citation type="submission" date="2019-05" db="EMBL/GenBank/DDBJ databases">
        <title>The metagenome of a microbial culture collection derived from dairy environment covers the genomic content of the human microbiome.</title>
        <authorList>
            <person name="Roder T."/>
            <person name="Wuthrich D."/>
            <person name="Sattari Z."/>
            <person name="Von Ah U."/>
            <person name="Bar C."/>
            <person name="Ronchi F."/>
            <person name="Macpherson A.J."/>
            <person name="Ganal-Vonarburg S.C."/>
            <person name="Bruggmann R."/>
            <person name="Vergeres G."/>
        </authorList>
    </citation>
    <scope>NUCLEOTIDE SEQUENCE [LARGE SCALE GENOMIC DNA]</scope>
    <source>
        <strain evidence="1 2">FAM 20833</strain>
    </source>
</reference>
<proteinExistence type="predicted"/>